<proteinExistence type="predicted"/>
<dbReference type="Gene3D" id="3.40.50.300">
    <property type="entry name" value="P-loop containing nucleotide triphosphate hydrolases"/>
    <property type="match status" value="1"/>
</dbReference>
<comment type="caution">
    <text evidence="1">The sequence shown here is derived from an EMBL/GenBank/DDBJ whole genome shotgun (WGS) entry which is preliminary data.</text>
</comment>
<dbReference type="InterPro" id="IPR027417">
    <property type="entry name" value="P-loop_NTPase"/>
</dbReference>
<accession>X1A7Z3</accession>
<gene>
    <name evidence="1" type="ORF">S01H4_35391</name>
</gene>
<protein>
    <submittedName>
        <fullName evidence="1">Uncharacterized protein</fullName>
    </submittedName>
</protein>
<sequence>MAVRIKVKSLTEDNKTDIFEKLRDISKKGAFNGGEGKEIVLINGYTTNDSGSQVYIPLSFCKTLLGKSNDKLDHASALTEFNGNLLKRQESIVEQALEHLNNERTAVLNLRPGFGKTIMSIYISSIYKLLTLVIVHDSTLLNNGMI</sequence>
<reference evidence="1" key="1">
    <citation type="journal article" date="2014" name="Front. Microbiol.">
        <title>High frequency of phylogenetically diverse reductive dehalogenase-homologous genes in deep subseafloor sedimentary metagenomes.</title>
        <authorList>
            <person name="Kawai M."/>
            <person name="Futagami T."/>
            <person name="Toyoda A."/>
            <person name="Takaki Y."/>
            <person name="Nishi S."/>
            <person name="Hori S."/>
            <person name="Arai W."/>
            <person name="Tsubouchi T."/>
            <person name="Morono Y."/>
            <person name="Uchiyama I."/>
            <person name="Ito T."/>
            <person name="Fujiyama A."/>
            <person name="Inagaki F."/>
            <person name="Takami H."/>
        </authorList>
    </citation>
    <scope>NUCLEOTIDE SEQUENCE</scope>
    <source>
        <strain evidence="1">Expedition CK06-06</strain>
    </source>
</reference>
<organism evidence="1">
    <name type="scientific">marine sediment metagenome</name>
    <dbReference type="NCBI Taxonomy" id="412755"/>
    <lineage>
        <taxon>unclassified sequences</taxon>
        <taxon>metagenomes</taxon>
        <taxon>ecological metagenomes</taxon>
    </lineage>
</organism>
<dbReference type="AlphaFoldDB" id="X1A7Z3"/>
<name>X1A7Z3_9ZZZZ</name>
<feature type="non-terminal residue" evidence="1">
    <location>
        <position position="146"/>
    </location>
</feature>
<evidence type="ECO:0000313" key="1">
    <source>
        <dbReference type="EMBL" id="GAG78360.1"/>
    </source>
</evidence>
<dbReference type="EMBL" id="BART01018815">
    <property type="protein sequence ID" value="GAG78360.1"/>
    <property type="molecule type" value="Genomic_DNA"/>
</dbReference>
<dbReference type="SUPFAM" id="SSF52540">
    <property type="entry name" value="P-loop containing nucleoside triphosphate hydrolases"/>
    <property type="match status" value="1"/>
</dbReference>